<reference evidence="1" key="2">
    <citation type="journal article" date="2015" name="Data Brief">
        <title>Shoot transcriptome of the giant reed, Arundo donax.</title>
        <authorList>
            <person name="Barrero R.A."/>
            <person name="Guerrero F.D."/>
            <person name="Moolhuijzen P."/>
            <person name="Goolsby J.A."/>
            <person name="Tidwell J."/>
            <person name="Bellgard S.E."/>
            <person name="Bellgard M.I."/>
        </authorList>
    </citation>
    <scope>NUCLEOTIDE SEQUENCE</scope>
    <source>
        <tissue evidence="1">Shoot tissue taken approximately 20 cm above the soil surface</tissue>
    </source>
</reference>
<organism evidence="1">
    <name type="scientific">Arundo donax</name>
    <name type="common">Giant reed</name>
    <name type="synonym">Donax arundinaceus</name>
    <dbReference type="NCBI Taxonomy" id="35708"/>
    <lineage>
        <taxon>Eukaryota</taxon>
        <taxon>Viridiplantae</taxon>
        <taxon>Streptophyta</taxon>
        <taxon>Embryophyta</taxon>
        <taxon>Tracheophyta</taxon>
        <taxon>Spermatophyta</taxon>
        <taxon>Magnoliopsida</taxon>
        <taxon>Liliopsida</taxon>
        <taxon>Poales</taxon>
        <taxon>Poaceae</taxon>
        <taxon>PACMAD clade</taxon>
        <taxon>Arundinoideae</taxon>
        <taxon>Arundineae</taxon>
        <taxon>Arundo</taxon>
    </lineage>
</organism>
<protein>
    <submittedName>
        <fullName evidence="1">Uncharacterized protein</fullName>
    </submittedName>
</protein>
<proteinExistence type="predicted"/>
<accession>A0A0A9DPS5</accession>
<reference evidence="1" key="1">
    <citation type="submission" date="2014-09" db="EMBL/GenBank/DDBJ databases">
        <authorList>
            <person name="Magalhaes I.L.F."/>
            <person name="Oliveira U."/>
            <person name="Santos F.R."/>
            <person name="Vidigal T.H.D.A."/>
            <person name="Brescovit A.D."/>
            <person name="Santos A.J."/>
        </authorList>
    </citation>
    <scope>NUCLEOTIDE SEQUENCE</scope>
    <source>
        <tissue evidence="1">Shoot tissue taken approximately 20 cm above the soil surface</tissue>
    </source>
</reference>
<sequence length="52" mass="5602">MEARILEAAVITRLGVDVYITKAGTEHSLRALKGDVSTDSEGWLGTVIRSSK</sequence>
<name>A0A0A9DPS5_ARUDO</name>
<dbReference type="AlphaFoldDB" id="A0A0A9DPS5"/>
<dbReference type="EMBL" id="GBRH01212108">
    <property type="protein sequence ID" value="JAD85787.1"/>
    <property type="molecule type" value="Transcribed_RNA"/>
</dbReference>
<evidence type="ECO:0000313" key="1">
    <source>
        <dbReference type="EMBL" id="JAD85787.1"/>
    </source>
</evidence>